<dbReference type="SMART" id="SM01379">
    <property type="entry name" value="GAGE"/>
    <property type="match status" value="1"/>
</dbReference>
<dbReference type="Proteomes" id="UP001314169">
    <property type="component" value="Chromosome X"/>
</dbReference>
<name>A0ABP0AHK6_PIPNA</name>
<comment type="similarity">
    <text evidence="1">Belongs to the GAGE family.</text>
</comment>
<dbReference type="EMBL" id="OY882879">
    <property type="protein sequence ID" value="CAK6450002.1"/>
    <property type="molecule type" value="Genomic_DNA"/>
</dbReference>
<dbReference type="PANTHER" id="PTHR14047">
    <property type="entry name" value="P ANTIGEN FAMILY MEMBER 5-RELATED"/>
    <property type="match status" value="1"/>
</dbReference>
<protein>
    <recommendedName>
        <fullName evidence="3">GAGE domain-containing protein</fullName>
    </recommendedName>
</protein>
<gene>
    <name evidence="4" type="ORF">MPIPNATIZW_LOCUS18308</name>
</gene>
<evidence type="ECO:0000256" key="2">
    <source>
        <dbReference type="SAM" id="MobiDB-lite"/>
    </source>
</evidence>
<proteinExistence type="inferred from homology"/>
<sequence>MSRKLSSKVDWSTMVEEEETEQQVGPVVDQQPSDKKPKQEEPPTESQDVKPQEAQAEAGASEVQGPDPEAVLQEQDQPKTGGESSGVKYKILGKLEPSNIPERGEGNPPI</sequence>
<organism evidence="4 5">
    <name type="scientific">Pipistrellus nathusii</name>
    <name type="common">Nathusius' pipistrelle</name>
    <dbReference type="NCBI Taxonomy" id="59473"/>
    <lineage>
        <taxon>Eukaryota</taxon>
        <taxon>Metazoa</taxon>
        <taxon>Chordata</taxon>
        <taxon>Craniata</taxon>
        <taxon>Vertebrata</taxon>
        <taxon>Euteleostomi</taxon>
        <taxon>Mammalia</taxon>
        <taxon>Eutheria</taxon>
        <taxon>Laurasiatheria</taxon>
        <taxon>Chiroptera</taxon>
        <taxon>Yangochiroptera</taxon>
        <taxon>Vespertilionidae</taxon>
        <taxon>Pipistrellus</taxon>
    </lineage>
</organism>
<feature type="domain" description="GAGE" evidence="3">
    <location>
        <begin position="1"/>
        <end position="110"/>
    </location>
</feature>
<reference evidence="4" key="1">
    <citation type="submission" date="2023-12" db="EMBL/GenBank/DDBJ databases">
        <authorList>
            <person name="Brown T."/>
        </authorList>
    </citation>
    <scope>NUCLEOTIDE SEQUENCE</scope>
</reference>
<feature type="compositionally biased region" description="Basic and acidic residues" evidence="2">
    <location>
        <begin position="32"/>
        <end position="51"/>
    </location>
</feature>
<dbReference type="Pfam" id="PF05831">
    <property type="entry name" value="GAGE"/>
    <property type="match status" value="1"/>
</dbReference>
<evidence type="ECO:0000313" key="5">
    <source>
        <dbReference type="Proteomes" id="UP001314169"/>
    </source>
</evidence>
<keyword evidence="5" id="KW-1185">Reference proteome</keyword>
<accession>A0ABP0AHK6</accession>
<evidence type="ECO:0000259" key="3">
    <source>
        <dbReference type="SMART" id="SM01379"/>
    </source>
</evidence>
<dbReference type="InterPro" id="IPR008625">
    <property type="entry name" value="GAGE_fam"/>
</dbReference>
<evidence type="ECO:0000256" key="1">
    <source>
        <dbReference type="ARBA" id="ARBA00007043"/>
    </source>
</evidence>
<dbReference type="InterPro" id="IPR031320">
    <property type="entry name" value="GAGE"/>
</dbReference>
<evidence type="ECO:0000313" key="4">
    <source>
        <dbReference type="EMBL" id="CAK6450002.1"/>
    </source>
</evidence>
<feature type="region of interest" description="Disordered" evidence="2">
    <location>
        <begin position="1"/>
        <end position="110"/>
    </location>
</feature>